<reference evidence="2 3" key="1">
    <citation type="submission" date="2017-08" db="EMBL/GenBank/DDBJ databases">
        <title>Infants hospitalized years apart are colonized by the same room-sourced microbial strains.</title>
        <authorList>
            <person name="Brooks B."/>
            <person name="Olm M.R."/>
            <person name="Firek B.A."/>
            <person name="Baker R."/>
            <person name="Thomas B.C."/>
            <person name="Morowitz M.J."/>
            <person name="Banfield J.F."/>
        </authorList>
    </citation>
    <scope>NUCLEOTIDE SEQUENCE [LARGE SCALE GENOMIC DNA]</scope>
    <source>
        <strain evidence="2">S2_003_000_R2_14</strain>
    </source>
</reference>
<evidence type="ECO:0000313" key="2">
    <source>
        <dbReference type="EMBL" id="PZR07669.1"/>
    </source>
</evidence>
<dbReference type="AlphaFoldDB" id="A0A2W5SWG8"/>
<evidence type="ECO:0008006" key="4">
    <source>
        <dbReference type="Google" id="ProtNLM"/>
    </source>
</evidence>
<proteinExistence type="predicted"/>
<organism evidence="2 3">
    <name type="scientific">Archangium gephyra</name>
    <dbReference type="NCBI Taxonomy" id="48"/>
    <lineage>
        <taxon>Bacteria</taxon>
        <taxon>Pseudomonadati</taxon>
        <taxon>Myxococcota</taxon>
        <taxon>Myxococcia</taxon>
        <taxon>Myxococcales</taxon>
        <taxon>Cystobacterineae</taxon>
        <taxon>Archangiaceae</taxon>
        <taxon>Archangium</taxon>
    </lineage>
</organism>
<dbReference type="Proteomes" id="UP000249061">
    <property type="component" value="Unassembled WGS sequence"/>
</dbReference>
<feature type="region of interest" description="Disordered" evidence="1">
    <location>
        <begin position="1"/>
        <end position="25"/>
    </location>
</feature>
<gene>
    <name evidence="2" type="ORF">DI536_26535</name>
</gene>
<name>A0A2W5SWG8_9BACT</name>
<sequence length="70" mass="7497">MRALHSIPQNEMHPEPGSGISFENAAGGVQMGELITSINGEPRGDARAAFATTTVLQVRCDGRDLQFTLK</sequence>
<evidence type="ECO:0000313" key="3">
    <source>
        <dbReference type="Proteomes" id="UP000249061"/>
    </source>
</evidence>
<evidence type="ECO:0000256" key="1">
    <source>
        <dbReference type="SAM" id="MobiDB-lite"/>
    </source>
</evidence>
<protein>
    <recommendedName>
        <fullName evidence="4">PDZ domain-containing protein</fullName>
    </recommendedName>
</protein>
<dbReference type="EMBL" id="QFQP01000029">
    <property type="protein sequence ID" value="PZR07669.1"/>
    <property type="molecule type" value="Genomic_DNA"/>
</dbReference>
<accession>A0A2W5SWG8</accession>
<comment type="caution">
    <text evidence="2">The sequence shown here is derived from an EMBL/GenBank/DDBJ whole genome shotgun (WGS) entry which is preliminary data.</text>
</comment>